<proteinExistence type="predicted"/>
<evidence type="ECO:0000313" key="2">
    <source>
        <dbReference type="EMBL" id="KAG5374998.1"/>
    </source>
</evidence>
<feature type="region of interest" description="Disordered" evidence="1">
    <location>
        <begin position="1"/>
        <end position="36"/>
    </location>
</feature>
<name>A0ABQ7KPR8_BRACM</name>
<dbReference type="EMBL" id="JADBGQ010000010">
    <property type="protein sequence ID" value="KAG5374998.1"/>
    <property type="molecule type" value="Genomic_DNA"/>
</dbReference>
<dbReference type="Proteomes" id="UP000823674">
    <property type="component" value="Chromosome A10"/>
</dbReference>
<organism evidence="2 3">
    <name type="scientific">Brassica rapa subsp. trilocularis</name>
    <dbReference type="NCBI Taxonomy" id="1813537"/>
    <lineage>
        <taxon>Eukaryota</taxon>
        <taxon>Viridiplantae</taxon>
        <taxon>Streptophyta</taxon>
        <taxon>Embryophyta</taxon>
        <taxon>Tracheophyta</taxon>
        <taxon>Spermatophyta</taxon>
        <taxon>Magnoliopsida</taxon>
        <taxon>eudicotyledons</taxon>
        <taxon>Gunneridae</taxon>
        <taxon>Pentapetalae</taxon>
        <taxon>rosids</taxon>
        <taxon>malvids</taxon>
        <taxon>Brassicales</taxon>
        <taxon>Brassicaceae</taxon>
        <taxon>Brassiceae</taxon>
        <taxon>Brassica</taxon>
    </lineage>
</organism>
<comment type="caution">
    <text evidence="2">The sequence shown here is derived from an EMBL/GenBank/DDBJ whole genome shotgun (WGS) entry which is preliminary data.</text>
</comment>
<feature type="compositionally biased region" description="Low complexity" evidence="1">
    <location>
        <begin position="1"/>
        <end position="15"/>
    </location>
</feature>
<sequence length="179" mass="19725">MTAAALFAPELEALPQGNVTQDLDTRSPKETSSEEVLRITLTDPTTEVFPAVEDGSWEKVYGNVSKERATVEQNNRSTTKKQSLDENIIVVSPSRFSPLMGIEEEAEEVEDNVVEEVEIDVEEGEITGDARCSNARVASGVKKPSAMLNKTSKQRIVRAKDLKFAGRQVSTKRSSVRKL</sequence>
<reference evidence="2 3" key="1">
    <citation type="submission" date="2021-03" db="EMBL/GenBank/DDBJ databases">
        <authorList>
            <person name="King G.J."/>
            <person name="Bancroft I."/>
            <person name="Baten A."/>
            <person name="Bloomfield J."/>
            <person name="Borpatragohain P."/>
            <person name="He Z."/>
            <person name="Irish N."/>
            <person name="Irwin J."/>
            <person name="Liu K."/>
            <person name="Mauleon R.P."/>
            <person name="Moore J."/>
            <person name="Morris R."/>
            <person name="Ostergaard L."/>
            <person name="Wang B."/>
            <person name="Wells R."/>
        </authorList>
    </citation>
    <scope>NUCLEOTIDE SEQUENCE [LARGE SCALE GENOMIC DNA]</scope>
    <source>
        <strain evidence="2">R-o-18</strain>
        <tissue evidence="2">Leaf</tissue>
    </source>
</reference>
<keyword evidence="3" id="KW-1185">Reference proteome</keyword>
<accession>A0ABQ7KPR8</accession>
<protein>
    <submittedName>
        <fullName evidence="2">Uncharacterized protein</fullName>
    </submittedName>
</protein>
<feature type="compositionally biased region" description="Basic and acidic residues" evidence="1">
    <location>
        <begin position="23"/>
        <end position="36"/>
    </location>
</feature>
<evidence type="ECO:0000256" key="1">
    <source>
        <dbReference type="SAM" id="MobiDB-lite"/>
    </source>
</evidence>
<evidence type="ECO:0000313" key="3">
    <source>
        <dbReference type="Proteomes" id="UP000823674"/>
    </source>
</evidence>
<gene>
    <name evidence="2" type="primary">A10g500920.1_BraROA</name>
    <name evidence="2" type="ORF">IGI04_039594</name>
</gene>